<comment type="subcellular location">
    <subcellularLocation>
        <location evidence="4">Cytoplasm</location>
    </subcellularLocation>
</comment>
<feature type="binding site" evidence="4">
    <location>
        <begin position="214"/>
        <end position="217"/>
    </location>
    <ligand>
        <name>pyridoxal 5'-phosphate</name>
        <dbReference type="ChEBI" id="CHEBI:597326"/>
    </ligand>
</feature>
<evidence type="ECO:0000256" key="3">
    <source>
        <dbReference type="ARBA" id="ARBA00022898"/>
    </source>
</evidence>
<dbReference type="InterPro" id="IPR050103">
    <property type="entry name" value="Class-III_PLP-dep_AT"/>
</dbReference>
<keyword evidence="4" id="KW-0028">Amino-acid biosynthesis</keyword>
<dbReference type="InterPro" id="IPR004636">
    <property type="entry name" value="AcOrn/SuccOrn_fam"/>
</dbReference>
<keyword evidence="6" id="KW-1185">Reference proteome</keyword>
<evidence type="ECO:0000313" key="6">
    <source>
        <dbReference type="Proteomes" id="UP001262410"/>
    </source>
</evidence>
<keyword evidence="4" id="KW-0055">Arginine biosynthesis</keyword>
<keyword evidence="2 4" id="KW-0808">Transferase</keyword>
<dbReference type="CDD" id="cd00610">
    <property type="entry name" value="OAT_like"/>
    <property type="match status" value="1"/>
</dbReference>
<feature type="binding site" evidence="4">
    <location>
        <position position="132"/>
    </location>
    <ligand>
        <name>N(2)-acetyl-L-ornithine</name>
        <dbReference type="ChEBI" id="CHEBI:57805"/>
    </ligand>
</feature>
<feature type="binding site" evidence="4">
    <location>
        <position position="272"/>
    </location>
    <ligand>
        <name>pyridoxal 5'-phosphate</name>
        <dbReference type="ChEBI" id="CHEBI:597326"/>
    </ligand>
</feature>
<dbReference type="InterPro" id="IPR015424">
    <property type="entry name" value="PyrdxlP-dep_Trfase"/>
</dbReference>
<dbReference type="Gene3D" id="3.90.1150.10">
    <property type="entry name" value="Aspartate Aminotransferase, domain 1"/>
    <property type="match status" value="1"/>
</dbReference>
<dbReference type="InterPro" id="IPR049704">
    <property type="entry name" value="Aminotrans_3_PPA_site"/>
</dbReference>
<name>A0ABU1JVH1_9PROT</name>
<feature type="modified residue" description="N6-(pyridoxal phosphate)lysine" evidence="4">
    <location>
        <position position="243"/>
    </location>
</feature>
<comment type="miscellaneous">
    <text evidence="4">May also have succinyldiaminopimelate aminotransferase activity, thus carrying out the corresponding step in lysine biosynthesis.</text>
</comment>
<comment type="subunit">
    <text evidence="4">Homodimer.</text>
</comment>
<comment type="similarity">
    <text evidence="4">Belongs to the class-III pyridoxal-phosphate-dependent aminotransferase family. ArgD subfamily.</text>
</comment>
<dbReference type="EC" id="2.6.1.11" evidence="4"/>
<keyword evidence="4" id="KW-0963">Cytoplasm</keyword>
<dbReference type="PANTHER" id="PTHR11986">
    <property type="entry name" value="AMINOTRANSFERASE CLASS III"/>
    <property type="match status" value="1"/>
</dbReference>
<feature type="binding site" evidence="4">
    <location>
        <position position="129"/>
    </location>
    <ligand>
        <name>pyridoxal 5'-phosphate</name>
        <dbReference type="ChEBI" id="CHEBI:597326"/>
    </ligand>
</feature>
<evidence type="ECO:0000256" key="1">
    <source>
        <dbReference type="ARBA" id="ARBA00022576"/>
    </source>
</evidence>
<dbReference type="EMBL" id="JAVDPW010000008">
    <property type="protein sequence ID" value="MDR6292004.1"/>
    <property type="molecule type" value="Genomic_DNA"/>
</dbReference>
<dbReference type="InterPro" id="IPR015422">
    <property type="entry name" value="PyrdxlP-dep_Trfase_small"/>
</dbReference>
<evidence type="ECO:0000313" key="5">
    <source>
        <dbReference type="EMBL" id="MDR6292004.1"/>
    </source>
</evidence>
<evidence type="ECO:0000256" key="2">
    <source>
        <dbReference type="ARBA" id="ARBA00022679"/>
    </source>
</evidence>
<feature type="binding site" evidence="4">
    <location>
        <begin position="96"/>
        <end position="97"/>
    </location>
    <ligand>
        <name>pyridoxal 5'-phosphate</name>
        <dbReference type="ChEBI" id="CHEBI:597326"/>
    </ligand>
</feature>
<protein>
    <recommendedName>
        <fullName evidence="4">Acetylornithine aminotransferase</fullName>
        <shortName evidence="4">ACOAT</shortName>
        <ecNumber evidence="4">2.6.1.11</ecNumber>
    </recommendedName>
</protein>
<dbReference type="Gene3D" id="3.40.640.10">
    <property type="entry name" value="Type I PLP-dependent aspartate aminotransferase-like (Major domain)"/>
    <property type="match status" value="1"/>
</dbReference>
<dbReference type="PANTHER" id="PTHR11986:SF113">
    <property type="entry name" value="SUCCINYLORNITHINE TRANSAMINASE"/>
    <property type="match status" value="1"/>
</dbReference>
<keyword evidence="3 4" id="KW-0663">Pyridoxal phosphate</keyword>
<dbReference type="Proteomes" id="UP001262410">
    <property type="component" value="Unassembled WGS sequence"/>
</dbReference>
<dbReference type="InterPro" id="IPR015421">
    <property type="entry name" value="PyrdxlP-dep_Trfase_major"/>
</dbReference>
<sequence>MIPAVMPTYARADLAFERGEGAYLFGTDGRRYLDLIAGIGVCALGHGHPHLVKALQDQAAKLWHTSNLYRIPEGERLAQRLVDSTFADTVFFTNSGAEAWEGATKLVRKYHYTRGNPKRWRVITVTSSFHGRTLAAISAAKGEKLIKGFGPLVDGFDQVAWGNMNELRAAITDETAAICIEPIIGEGGIKAATPEYLRELRRVCDEFGLLLFFDEIQCGYGRTGKFFAHEWAGITPDVMCIAKGIGGGFPLGAFMATEEAACGMTPGTHGSTYAGNPLAMAVGNAVLDIVLADGFFETVERTGQAFKAELEALVKRHPTVLEEVRGNGLMLGLKCVQPSDQIVPELRAAGLLTVGAGENVIRILPPLTIGAAEIAEAIAAFDKVCGARATSGKAAANG</sequence>
<dbReference type="GO" id="GO:0009016">
    <property type="term" value="F:succinyldiaminopimelate transaminase activity"/>
    <property type="evidence" value="ECO:0007669"/>
    <property type="project" value="UniProtKB-EC"/>
</dbReference>
<organism evidence="5 6">
    <name type="scientific">Inquilinus ginsengisoli</name>
    <dbReference type="NCBI Taxonomy" id="363840"/>
    <lineage>
        <taxon>Bacteria</taxon>
        <taxon>Pseudomonadati</taxon>
        <taxon>Pseudomonadota</taxon>
        <taxon>Alphaproteobacteria</taxon>
        <taxon>Rhodospirillales</taxon>
        <taxon>Rhodospirillaceae</taxon>
        <taxon>Inquilinus</taxon>
    </lineage>
</organism>
<dbReference type="HAMAP" id="MF_01107">
    <property type="entry name" value="ArgD_aminotrans_3"/>
    <property type="match status" value="1"/>
</dbReference>
<dbReference type="GO" id="GO:0003992">
    <property type="term" value="F:N2-acetyl-L-ornithine:2-oxoglutarate 5-aminotransferase activity"/>
    <property type="evidence" value="ECO:0007669"/>
    <property type="project" value="UniProtKB-EC"/>
</dbReference>
<dbReference type="PROSITE" id="PS00600">
    <property type="entry name" value="AA_TRANSFER_CLASS_3"/>
    <property type="match status" value="1"/>
</dbReference>
<dbReference type="NCBIfam" id="TIGR00707">
    <property type="entry name" value="argD"/>
    <property type="match status" value="1"/>
</dbReference>
<comment type="cofactor">
    <cofactor evidence="4">
        <name>pyridoxal 5'-phosphate</name>
        <dbReference type="ChEBI" id="CHEBI:597326"/>
    </cofactor>
    <text evidence="4">Binds 1 pyridoxal phosphate per subunit.</text>
</comment>
<comment type="catalytic activity">
    <reaction evidence="4">
        <text>N(2)-acetyl-L-ornithine + 2-oxoglutarate = N-acetyl-L-glutamate 5-semialdehyde + L-glutamate</text>
        <dbReference type="Rhea" id="RHEA:18049"/>
        <dbReference type="ChEBI" id="CHEBI:16810"/>
        <dbReference type="ChEBI" id="CHEBI:29123"/>
        <dbReference type="ChEBI" id="CHEBI:29985"/>
        <dbReference type="ChEBI" id="CHEBI:57805"/>
        <dbReference type="EC" id="2.6.1.11"/>
    </reaction>
</comment>
<dbReference type="Pfam" id="PF00202">
    <property type="entry name" value="Aminotran_3"/>
    <property type="match status" value="1"/>
</dbReference>
<dbReference type="PIRSF" id="PIRSF000521">
    <property type="entry name" value="Transaminase_4ab_Lys_Orn"/>
    <property type="match status" value="1"/>
</dbReference>
<dbReference type="InterPro" id="IPR005814">
    <property type="entry name" value="Aminotrans_3"/>
</dbReference>
<comment type="caution">
    <text evidence="5">The sequence shown here is derived from an EMBL/GenBank/DDBJ whole genome shotgun (WGS) entry which is preliminary data.</text>
</comment>
<dbReference type="SUPFAM" id="SSF53383">
    <property type="entry name" value="PLP-dependent transferases"/>
    <property type="match status" value="1"/>
</dbReference>
<feature type="binding site" evidence="4">
    <location>
        <position position="271"/>
    </location>
    <ligand>
        <name>N(2)-acetyl-L-ornithine</name>
        <dbReference type="ChEBI" id="CHEBI:57805"/>
    </ligand>
</feature>
<gene>
    <name evidence="4" type="primary">argD</name>
    <name evidence="5" type="ORF">E9232_004542</name>
</gene>
<proteinExistence type="inferred from homology"/>
<accession>A0ABU1JVH1</accession>
<keyword evidence="1 4" id="KW-0032">Aminotransferase</keyword>
<evidence type="ECO:0000256" key="4">
    <source>
        <dbReference type="HAMAP-Rule" id="MF_01107"/>
    </source>
</evidence>
<dbReference type="RefSeq" id="WP_309797714.1">
    <property type="nucleotide sequence ID" value="NZ_JAVDPW010000008.1"/>
</dbReference>
<comment type="pathway">
    <text evidence="4">Amino-acid biosynthesis; L-arginine biosynthesis; N(2)-acetyl-L-ornithine from L-glutamate: step 4/4.</text>
</comment>
<reference evidence="5 6" key="1">
    <citation type="submission" date="2023-07" db="EMBL/GenBank/DDBJ databases">
        <title>Sorghum-associated microbial communities from plants grown in Nebraska, USA.</title>
        <authorList>
            <person name="Schachtman D."/>
        </authorList>
    </citation>
    <scope>NUCLEOTIDE SEQUENCE [LARGE SCALE GENOMIC DNA]</scope>
    <source>
        <strain evidence="5 6">584</strain>
    </source>
</reference>
<dbReference type="NCBIfam" id="NF002325">
    <property type="entry name" value="PRK01278.1"/>
    <property type="match status" value="1"/>
</dbReference>